<keyword evidence="4" id="KW-0808">Transferase</keyword>
<accession>A0A1C4AUL8</accession>
<dbReference type="InterPro" id="IPR011990">
    <property type="entry name" value="TPR-like_helical_dom_sf"/>
</dbReference>
<dbReference type="InterPro" id="IPR019734">
    <property type="entry name" value="TPR_rpt"/>
</dbReference>
<dbReference type="PANTHER" id="PTHR31438">
    <property type="entry name" value="LYSINE N-ACYLTRANSFERASE C17G9.06C-RELATED"/>
    <property type="match status" value="1"/>
</dbReference>
<keyword evidence="2" id="KW-0802">TPR repeat</keyword>
<feature type="domain" description="N-acetyltransferase" evidence="3">
    <location>
        <begin position="8"/>
        <end position="179"/>
    </location>
</feature>
<dbReference type="PROSITE" id="PS51186">
    <property type="entry name" value="GNAT"/>
    <property type="match status" value="1"/>
</dbReference>
<sequence>MERTNGRIKIRPIKEEDKYIIKKWLSDPEVLQFYEGRDRPFTLEMVEEKFMKGSPPVSRCIVTFEDREIGYLQYYPIDEEERDKYGYSQSQEVIYGTDQFIGESALWNQGIGTLMINEVKKYLTEIKRADRLVMDPMVWNERAIKCYEKCGYRKVKILPQNELHEGDWHDAWLVEYRPEKKKIWAESVEERIKQGIKLRDGGNIQASIELFKMLIEKEPRNAGIHYQCAWSHDALGKEREAIPYYEKAITLGLNESELQGAYLGLGSTYRTLGEYEHAKQVLLNGMERFPDHNALKLFYSMTLHNTNEHSEAMGILLNLLAETSADKTIQSYRKAIEFYAGQLDRVWEQ</sequence>
<dbReference type="SUPFAM" id="SSF48452">
    <property type="entry name" value="TPR-like"/>
    <property type="match status" value="1"/>
</dbReference>
<proteinExistence type="predicted"/>
<dbReference type="InterPro" id="IPR016181">
    <property type="entry name" value="Acyl_CoA_acyltransferase"/>
</dbReference>
<dbReference type="PROSITE" id="PS50005">
    <property type="entry name" value="TPR"/>
    <property type="match status" value="1"/>
</dbReference>
<dbReference type="InterPro" id="IPR000182">
    <property type="entry name" value="GNAT_dom"/>
</dbReference>
<gene>
    <name evidence="4" type="ORF">GA0061094_1634</name>
</gene>
<protein>
    <submittedName>
        <fullName evidence="4">Protein N-acetyltransferase, RimJ/RimL family</fullName>
    </submittedName>
</protein>
<reference evidence="5" key="1">
    <citation type="submission" date="2016-08" db="EMBL/GenBank/DDBJ databases">
        <authorList>
            <person name="Varghese N."/>
            <person name="Submissions Spin"/>
        </authorList>
    </citation>
    <scope>NUCLEOTIDE SEQUENCE [LARGE SCALE GENOMIC DNA]</scope>
    <source>
        <strain evidence="5">SGD-1123</strain>
    </source>
</reference>
<keyword evidence="5" id="KW-1185">Reference proteome</keyword>
<dbReference type="Gene3D" id="3.40.630.30">
    <property type="match status" value="1"/>
</dbReference>
<name>A0A1C4AUL8_9BACI</name>
<dbReference type="PANTHER" id="PTHR31438:SF1">
    <property type="entry name" value="LYSINE N-ACYLTRANSFERASE C17G9.06C-RELATED"/>
    <property type="match status" value="1"/>
</dbReference>
<dbReference type="SUPFAM" id="SSF55729">
    <property type="entry name" value="Acyl-CoA N-acyltransferases (Nat)"/>
    <property type="match status" value="1"/>
</dbReference>
<dbReference type="Proteomes" id="UP000181997">
    <property type="component" value="Unassembled WGS sequence"/>
</dbReference>
<keyword evidence="1" id="KW-0046">Antibiotic resistance</keyword>
<evidence type="ECO:0000313" key="4">
    <source>
        <dbReference type="EMBL" id="SCB98283.1"/>
    </source>
</evidence>
<dbReference type="SMART" id="SM00028">
    <property type="entry name" value="TPR"/>
    <property type="match status" value="3"/>
</dbReference>
<dbReference type="Pfam" id="PF12688">
    <property type="entry name" value="TPR_5"/>
    <property type="match status" value="1"/>
</dbReference>
<dbReference type="Pfam" id="PF13523">
    <property type="entry name" value="Acetyltransf_8"/>
    <property type="match status" value="1"/>
</dbReference>
<evidence type="ECO:0000256" key="1">
    <source>
        <dbReference type="ARBA" id="ARBA00023251"/>
    </source>
</evidence>
<evidence type="ECO:0000256" key="2">
    <source>
        <dbReference type="PROSITE-ProRule" id="PRU00339"/>
    </source>
</evidence>
<evidence type="ECO:0000313" key="5">
    <source>
        <dbReference type="Proteomes" id="UP000181997"/>
    </source>
</evidence>
<dbReference type="RefSeq" id="WP_321203269.1">
    <property type="nucleotide sequence ID" value="NZ_FMAU01000002.1"/>
</dbReference>
<dbReference type="EMBL" id="FMAU01000002">
    <property type="protein sequence ID" value="SCB98283.1"/>
    <property type="molecule type" value="Genomic_DNA"/>
</dbReference>
<feature type="repeat" description="TPR" evidence="2">
    <location>
        <begin position="259"/>
        <end position="292"/>
    </location>
</feature>
<dbReference type="InterPro" id="IPR041656">
    <property type="entry name" value="TPR_5"/>
</dbReference>
<dbReference type="GO" id="GO:0016410">
    <property type="term" value="F:N-acyltransferase activity"/>
    <property type="evidence" value="ECO:0007669"/>
    <property type="project" value="TreeGrafter"/>
</dbReference>
<organism evidence="4 5">
    <name type="scientific">[Bacillus] enclensis</name>
    <dbReference type="NCBI Taxonomy" id="1402860"/>
    <lineage>
        <taxon>Bacteria</taxon>
        <taxon>Bacillati</taxon>
        <taxon>Bacillota</taxon>
        <taxon>Bacilli</taxon>
        <taxon>Bacillales</taxon>
        <taxon>Bacillaceae</taxon>
        <taxon>Rossellomorea</taxon>
    </lineage>
</organism>
<dbReference type="Gene3D" id="1.25.40.10">
    <property type="entry name" value="Tetratricopeptide repeat domain"/>
    <property type="match status" value="1"/>
</dbReference>
<evidence type="ECO:0000259" key="3">
    <source>
        <dbReference type="PROSITE" id="PS51186"/>
    </source>
</evidence>
<dbReference type="GO" id="GO:0046677">
    <property type="term" value="P:response to antibiotic"/>
    <property type="evidence" value="ECO:0007669"/>
    <property type="project" value="UniProtKB-KW"/>
</dbReference>
<dbReference type="AlphaFoldDB" id="A0A1C4AUL8"/>